<evidence type="ECO:0000313" key="1">
    <source>
        <dbReference type="EMBL" id="TCU29924.1"/>
    </source>
</evidence>
<dbReference type="AlphaFoldDB" id="A0AAX2QU34"/>
<dbReference type="Proteomes" id="UP000295021">
    <property type="component" value="Unassembled WGS sequence"/>
</dbReference>
<dbReference type="RefSeq" id="WP_132609389.1">
    <property type="nucleotide sequence ID" value="NZ_SMBI01000001.1"/>
</dbReference>
<reference evidence="1 2" key="1">
    <citation type="submission" date="2019-03" db="EMBL/GenBank/DDBJ databases">
        <title>Genomic Encyclopedia of Type Strains, Phase IV (KMG-V): Genome sequencing to study the core and pangenomes of soil and plant-associated prokaryotes.</title>
        <authorList>
            <person name="Whitman W."/>
        </authorList>
    </citation>
    <scope>NUCLEOTIDE SEQUENCE [LARGE SCALE GENOMIC DNA]</scope>
    <source>
        <strain evidence="1 2">FB403</strain>
    </source>
</reference>
<gene>
    <name evidence="1" type="ORF">EV131_101410</name>
</gene>
<evidence type="ECO:0008006" key="3">
    <source>
        <dbReference type="Google" id="ProtNLM"/>
    </source>
</evidence>
<sequence length="87" mass="9603">MSDMKPKVERDRLLRRRAAADALTEAGYPISMTTLATMASRGTGPQFRLFGRIPLYRWGDVLEWAETRTSPSARSVADCEAARTAAA</sequence>
<name>A0AAX2QU34_9HYPH</name>
<evidence type="ECO:0000313" key="2">
    <source>
        <dbReference type="Proteomes" id="UP000295021"/>
    </source>
</evidence>
<dbReference type="EMBL" id="SMBI01000001">
    <property type="protein sequence ID" value="TCU29924.1"/>
    <property type="molecule type" value="Genomic_DNA"/>
</dbReference>
<protein>
    <recommendedName>
        <fullName evidence="3">DNA-binding protein</fullName>
    </recommendedName>
</protein>
<proteinExistence type="predicted"/>
<organism evidence="1 2">
    <name type="scientific">Rhizobium laguerreae</name>
    <dbReference type="NCBI Taxonomy" id="1076926"/>
    <lineage>
        <taxon>Bacteria</taxon>
        <taxon>Pseudomonadati</taxon>
        <taxon>Pseudomonadota</taxon>
        <taxon>Alphaproteobacteria</taxon>
        <taxon>Hyphomicrobiales</taxon>
        <taxon>Rhizobiaceae</taxon>
        <taxon>Rhizobium/Agrobacterium group</taxon>
        <taxon>Rhizobium</taxon>
    </lineage>
</organism>
<comment type="caution">
    <text evidence="1">The sequence shown here is derived from an EMBL/GenBank/DDBJ whole genome shotgun (WGS) entry which is preliminary data.</text>
</comment>
<accession>A0AAX2QU34</accession>